<evidence type="ECO:0000256" key="5">
    <source>
        <dbReference type="ARBA" id="ARBA00022840"/>
    </source>
</evidence>
<keyword evidence="1" id="KW-0813">Transport</keyword>
<evidence type="ECO:0000313" key="9">
    <source>
        <dbReference type="EMBL" id="BDW83971.1"/>
    </source>
</evidence>
<evidence type="ECO:0000256" key="7">
    <source>
        <dbReference type="ARBA" id="ARBA00023136"/>
    </source>
</evidence>
<keyword evidence="5 9" id="KW-0067">ATP-binding</keyword>
<proteinExistence type="predicted"/>
<evidence type="ECO:0000256" key="2">
    <source>
        <dbReference type="ARBA" id="ARBA00022475"/>
    </source>
</evidence>
<keyword evidence="3" id="KW-0997">Cell inner membrane</keyword>
<accession>A0AA48KLD8</accession>
<dbReference type="GO" id="GO:0005524">
    <property type="term" value="F:ATP binding"/>
    <property type="evidence" value="ECO:0007669"/>
    <property type="project" value="UniProtKB-KW"/>
</dbReference>
<evidence type="ECO:0000256" key="4">
    <source>
        <dbReference type="ARBA" id="ARBA00022741"/>
    </source>
</evidence>
<dbReference type="PROSITE" id="PS00211">
    <property type="entry name" value="ABC_TRANSPORTER_1"/>
    <property type="match status" value="1"/>
</dbReference>
<name>A0AA48KLD8_9RHOB</name>
<dbReference type="PANTHER" id="PTHR42781">
    <property type="entry name" value="SPERMIDINE/PUTRESCINE IMPORT ATP-BINDING PROTEIN POTA"/>
    <property type="match status" value="1"/>
</dbReference>
<dbReference type="RefSeq" id="WP_338273442.1">
    <property type="nucleotide sequence ID" value="NZ_AP027266.1"/>
</dbReference>
<organism evidence="9 10">
    <name type="scientific">Roseicyclus marinus</name>
    <dbReference type="NCBI Taxonomy" id="2161673"/>
    <lineage>
        <taxon>Bacteria</taxon>
        <taxon>Pseudomonadati</taxon>
        <taxon>Pseudomonadota</taxon>
        <taxon>Alphaproteobacteria</taxon>
        <taxon>Rhodobacterales</taxon>
        <taxon>Roseobacteraceae</taxon>
        <taxon>Roseicyclus</taxon>
    </lineage>
</organism>
<reference evidence="9 10" key="1">
    <citation type="submission" date="2023-01" db="EMBL/GenBank/DDBJ databases">
        <title>Complete genome sequence of Roseicyclus marinus strain Dej080120_10.</title>
        <authorList>
            <person name="Ueki S."/>
            <person name="Maruyama F."/>
        </authorList>
    </citation>
    <scope>NUCLEOTIDE SEQUENCE [LARGE SCALE GENOMIC DNA]</scope>
    <source>
        <strain evidence="9 10">Dej080120_10</strain>
    </source>
</reference>
<dbReference type="SMART" id="SM00382">
    <property type="entry name" value="AAA"/>
    <property type="match status" value="1"/>
</dbReference>
<dbReference type="SUPFAM" id="SSF52540">
    <property type="entry name" value="P-loop containing nucleoside triphosphate hydrolases"/>
    <property type="match status" value="1"/>
</dbReference>
<dbReference type="PROSITE" id="PS50893">
    <property type="entry name" value="ABC_TRANSPORTER_2"/>
    <property type="match status" value="1"/>
</dbReference>
<dbReference type="InterPro" id="IPR003439">
    <property type="entry name" value="ABC_transporter-like_ATP-bd"/>
</dbReference>
<dbReference type="PANTHER" id="PTHR42781:SF1">
    <property type="entry name" value="THIAMINE IMPORT ATP-BINDING PROTEIN THIQ"/>
    <property type="match status" value="1"/>
</dbReference>
<feature type="domain" description="ABC transporter" evidence="8">
    <location>
        <begin position="2"/>
        <end position="229"/>
    </location>
</feature>
<evidence type="ECO:0000256" key="6">
    <source>
        <dbReference type="ARBA" id="ARBA00022967"/>
    </source>
</evidence>
<keyword evidence="6" id="KW-1278">Translocase</keyword>
<dbReference type="InterPro" id="IPR027417">
    <property type="entry name" value="P-loop_NTPase"/>
</dbReference>
<dbReference type="InterPro" id="IPR050093">
    <property type="entry name" value="ABC_SmlMolc_Importer"/>
</dbReference>
<evidence type="ECO:0000313" key="10">
    <source>
        <dbReference type="Proteomes" id="UP001337723"/>
    </source>
</evidence>
<protein>
    <submittedName>
        <fullName evidence="9">Thiamine import ATP-binding protein ThiQ</fullName>
    </submittedName>
</protein>
<dbReference type="Gene3D" id="3.40.50.300">
    <property type="entry name" value="P-loop containing nucleotide triphosphate hydrolases"/>
    <property type="match status" value="1"/>
</dbReference>
<evidence type="ECO:0000256" key="1">
    <source>
        <dbReference type="ARBA" id="ARBA00022448"/>
    </source>
</evidence>
<dbReference type="InterPro" id="IPR017871">
    <property type="entry name" value="ABC_transporter-like_CS"/>
</dbReference>
<keyword evidence="10" id="KW-1185">Reference proteome</keyword>
<dbReference type="KEGG" id="rmai:MACH21_01480"/>
<keyword evidence="4" id="KW-0547">Nucleotide-binding</keyword>
<dbReference type="AlphaFoldDB" id="A0AA48KLD8"/>
<keyword evidence="7" id="KW-0472">Membrane</keyword>
<gene>
    <name evidence="9" type="primary">thiQ</name>
    <name evidence="9" type="ORF">MACH21_01480</name>
</gene>
<sequence>MLSLDDLRLTQDGFTLALSGDVAAGERVALLGASGSGKSTLLSLIAGFDWPDRGRILWDGQEITRAPVAGRPVSILFQDGNLFPHLTVVDNVALGLRPDLRLSEADRARVEDALARVGLAGLGGRKPAALSGGQQARVALARMLLRDRPLALLDEPFAALDPGLKTEMLALVRELCVDRGLTLIMACHDLRDAERLCDRLWLLEDGAKVLDLAMADLGKEPPEALRAWM</sequence>
<keyword evidence="2" id="KW-1003">Cell membrane</keyword>
<evidence type="ECO:0000259" key="8">
    <source>
        <dbReference type="PROSITE" id="PS50893"/>
    </source>
</evidence>
<dbReference type="Pfam" id="PF00005">
    <property type="entry name" value="ABC_tran"/>
    <property type="match status" value="1"/>
</dbReference>
<dbReference type="GO" id="GO:0016887">
    <property type="term" value="F:ATP hydrolysis activity"/>
    <property type="evidence" value="ECO:0007669"/>
    <property type="project" value="InterPro"/>
</dbReference>
<dbReference type="EMBL" id="AP027266">
    <property type="protein sequence ID" value="BDW83971.1"/>
    <property type="molecule type" value="Genomic_DNA"/>
</dbReference>
<dbReference type="Proteomes" id="UP001337723">
    <property type="component" value="Chromosome"/>
</dbReference>
<dbReference type="InterPro" id="IPR003593">
    <property type="entry name" value="AAA+_ATPase"/>
</dbReference>
<evidence type="ECO:0000256" key="3">
    <source>
        <dbReference type="ARBA" id="ARBA00022519"/>
    </source>
</evidence>